<dbReference type="InterPro" id="IPR029452">
    <property type="entry name" value="RICTOR_V"/>
</dbReference>
<dbReference type="InterPro" id="IPR028268">
    <property type="entry name" value="Pianissimo_fam"/>
</dbReference>
<feature type="domain" description="REM-1" evidence="4">
    <location>
        <begin position="107"/>
        <end position="187"/>
    </location>
</feature>
<dbReference type="FunFam" id="1.10.287.160:FF:000009">
    <property type="entry name" value="Cytosolic regulator Pianissimo, putative"/>
    <property type="match status" value="1"/>
</dbReference>
<dbReference type="Gene3D" id="1.25.10.10">
    <property type="entry name" value="Leucine-rich Repeat Variant"/>
    <property type="match status" value="1"/>
</dbReference>
<evidence type="ECO:0000256" key="3">
    <source>
        <dbReference type="SAM" id="MobiDB-lite"/>
    </source>
</evidence>
<evidence type="ECO:0000313" key="6">
    <source>
        <dbReference type="Proteomes" id="UP000224634"/>
    </source>
</evidence>
<evidence type="ECO:0000313" key="5">
    <source>
        <dbReference type="EMBL" id="PGH16641.1"/>
    </source>
</evidence>
<evidence type="ECO:0000256" key="2">
    <source>
        <dbReference type="PROSITE-ProRule" id="PRU01207"/>
    </source>
</evidence>
<reference evidence="5 6" key="1">
    <citation type="submission" date="2017-10" db="EMBL/GenBank/DDBJ databases">
        <title>Comparative genomics in systemic dimorphic fungi from Ajellomycetaceae.</title>
        <authorList>
            <person name="Munoz J.F."/>
            <person name="Mcewen J.G."/>
            <person name="Clay O.K."/>
            <person name="Cuomo C.A."/>
        </authorList>
    </citation>
    <scope>NUCLEOTIDE SEQUENCE [LARGE SCALE GENOMIC DNA]</scope>
    <source>
        <strain evidence="5 6">UAMH7299</strain>
    </source>
</reference>
<evidence type="ECO:0000256" key="1">
    <source>
        <dbReference type="ARBA" id="ARBA00008878"/>
    </source>
</evidence>
<keyword evidence="2" id="KW-0175">Coiled coil</keyword>
<dbReference type="CDD" id="cd11627">
    <property type="entry name" value="HR1_Ste20-like"/>
    <property type="match status" value="1"/>
</dbReference>
<dbReference type="GO" id="GO:0031932">
    <property type="term" value="C:TORC2 complex"/>
    <property type="evidence" value="ECO:0007669"/>
    <property type="project" value="InterPro"/>
</dbReference>
<dbReference type="InterPro" id="IPR028267">
    <property type="entry name" value="Pianissimo_N"/>
</dbReference>
<dbReference type="InterPro" id="IPR036274">
    <property type="entry name" value="HR1_rpt_sf"/>
</dbReference>
<dbReference type="SMART" id="SM01310">
    <property type="entry name" value="RICTOR_V"/>
    <property type="match status" value="1"/>
</dbReference>
<feature type="compositionally biased region" description="Polar residues" evidence="3">
    <location>
        <begin position="83"/>
        <end position="95"/>
    </location>
</feature>
<dbReference type="InterPro" id="IPR011072">
    <property type="entry name" value="HR1_rho-bd"/>
</dbReference>
<dbReference type="SMART" id="SM01303">
    <property type="entry name" value="RasGEF_N_2"/>
    <property type="match status" value="1"/>
</dbReference>
<dbReference type="Gene3D" id="1.10.287.160">
    <property type="entry name" value="HR1 repeat"/>
    <property type="match status" value="1"/>
</dbReference>
<feature type="compositionally biased region" description="Polar residues" evidence="3">
    <location>
        <begin position="51"/>
        <end position="62"/>
    </location>
</feature>
<proteinExistence type="inferred from homology"/>
<accession>A0A2B7Y6K1</accession>
<dbReference type="GO" id="GO:0038203">
    <property type="term" value="P:TORC2 signaling"/>
    <property type="evidence" value="ECO:0007669"/>
    <property type="project" value="TreeGrafter"/>
</dbReference>
<name>A0A2B7Y6K1_POLH7</name>
<gene>
    <name evidence="5" type="ORF">AJ80_05143</name>
</gene>
<dbReference type="InterPro" id="IPR029453">
    <property type="entry name" value="Rictor_IV"/>
</dbReference>
<dbReference type="InterPro" id="IPR029451">
    <property type="entry name" value="RICTOR_M"/>
</dbReference>
<comment type="caution">
    <text evidence="5">The sequence shown here is derived from an EMBL/GenBank/DDBJ whole genome shotgun (WGS) entry which is preliminary data.</text>
</comment>
<feature type="region of interest" description="Disordered" evidence="3">
    <location>
        <begin position="1"/>
        <end position="120"/>
    </location>
</feature>
<dbReference type="InterPro" id="IPR011989">
    <property type="entry name" value="ARM-like"/>
</dbReference>
<dbReference type="EMBL" id="PDNA01000072">
    <property type="protein sequence ID" value="PGH16641.1"/>
    <property type="molecule type" value="Genomic_DNA"/>
</dbReference>
<dbReference type="SMART" id="SM01307">
    <property type="entry name" value="RICTOR_M"/>
    <property type="match status" value="1"/>
</dbReference>
<dbReference type="SMART" id="SM01308">
    <property type="entry name" value="RICTOR_N"/>
    <property type="match status" value="1"/>
</dbReference>
<dbReference type="SMART" id="SM00742">
    <property type="entry name" value="Hr1"/>
    <property type="match status" value="1"/>
</dbReference>
<comment type="similarity">
    <text evidence="1">Belongs to the RICTOR family.</text>
</comment>
<dbReference type="PANTHER" id="PTHR13298">
    <property type="entry name" value="CYTOSOLIC REGULATOR PIANISSIMO"/>
    <property type="match status" value="1"/>
</dbReference>
<dbReference type="STRING" id="1447883.A0A2B7Y6K1"/>
<dbReference type="Pfam" id="PF02185">
    <property type="entry name" value="HR1"/>
    <property type="match status" value="1"/>
</dbReference>
<dbReference type="Pfam" id="PF14663">
    <property type="entry name" value="RasGEF_N_2"/>
    <property type="match status" value="1"/>
</dbReference>
<dbReference type="PANTHER" id="PTHR13298:SF11">
    <property type="entry name" value="RAPAMYCIN-INSENSITIVE COMPANION OF MTOR"/>
    <property type="match status" value="1"/>
</dbReference>
<protein>
    <recommendedName>
        <fullName evidence="4">REM-1 domain-containing protein</fullName>
    </recommendedName>
</protein>
<dbReference type="InterPro" id="IPR016024">
    <property type="entry name" value="ARM-type_fold"/>
</dbReference>
<keyword evidence="6" id="KW-1185">Reference proteome</keyword>
<dbReference type="SUPFAM" id="SSF46585">
    <property type="entry name" value="HR1 repeat"/>
    <property type="match status" value="1"/>
</dbReference>
<dbReference type="SUPFAM" id="SSF48371">
    <property type="entry name" value="ARM repeat"/>
    <property type="match status" value="2"/>
</dbReference>
<dbReference type="Pfam" id="PF14668">
    <property type="entry name" value="RICTOR_V"/>
    <property type="match status" value="1"/>
</dbReference>
<dbReference type="OrthoDB" id="271111at2759"/>
<dbReference type="Proteomes" id="UP000224634">
    <property type="component" value="Unassembled WGS sequence"/>
</dbReference>
<sequence>MASTYKVASSATPTQHRMLNNDSTSQASSQEDASTDGSWHDAVSRHPRNGYATSAVSGNSGLRTVASSLAPSAAPPPGSFSSDLKSINISRSTTPRPDIQYAARTHTTTDEGETTSTERRQAQLREQIEKELKIKTGTENMLEALLTKNLKQTKEQRLRVESELSSSNRKLAQLQHELEEEVLRAQAQPPSSPQLGRLSALFRGSPMRSPSRATQAPEGGMDDEDAETESPTYVLAETLQALELEGMQPDYYVERANSLVELFKRHPTLKYDLAWAVFGLRVQMMLLSDSREVVAAGYRLTRYAIADRKSLQIIRSLHTDQLVTLSLVKETKASMEREQSLKFVRAFLDVKDGVHEISRGIVRTLVSIAEHPEDRLRNICIMTLAEIMVKDPGLVYSAGGIGVLNDALAEGAFGASESLAAGFIHILDTPRSRQYLNSGSELETVFAVFTDALAEGERTGRLKSSAKAISSMLKTWPGLLSLSRNRAKPLRSLLESMQYPVPQARDLILELLFDALRIKPPSWSSSFLAGRRLTTYGRVANLRSEPDAKQLRAVYDQENNIFDLTVHFSALILATLIEAGLIQALSKLVEDEEDLSLKRKATLLLTEVLKLSHHSLPRCISAKLQVLPELLPSSKQESIDIQHISTSTIYQMESINRTLTRSDGLPSGAPGRYAVPTDISASFLIGDQGKQKLSASMDEAQFRTAILDTHVLSSVNFMKWKWDLLHNIIEGPLTNPKRLDEAIKGSKFMKRLVGFYRPFKYRFSMIRNSKPNQRYIRTGCALIRTLVQSPEGRKYLVENKLLRQIAECLAQVDRMSGLTSASPLFSRNQMQETLSDGYFALLGTLSSDPSGLLMMDRWHMFNMFYHIIELKDRDDLVQTLLGNMDFSLEGHLRIILSKALTTGSKDTRIFATKLLRKYAVRSASLGVSSAELGNTDWVVKLLVTQLYDPDVSVCQVAVKILEEACNQRDCLEYVVKCRPSLDHLGEIGAPLLLRFLSTSVGYHYLDGLDYITQEMDDWFLGRNDAYVALVEASLSRAYVDQPRRNSFVLEDLVDMQDIGLVPPHFYRELARTAEGCKLLSQSGHFEEFASTIRDFDLAEEDPETLLKVKGCLWAVGNVGSMELSAPFLEETEIVEWIVKIAETAEVITMRGTAYFVLGLISRSRHGLEMLIEAGWDAAVDAKGQSLGSCLPSDLSKLSRISTARYRPRPEQRQTEREKFKAAVTDSDPMNQKILNLLVDMGNTVLSKRAASDLHSMKAKKPEYFRQTSLFHKALVVLESHHYRLLARRFALDIFDKSVLRRIVLEEDSDSEMESDSDAVSD</sequence>
<dbReference type="PROSITE" id="PS51860">
    <property type="entry name" value="REM_1"/>
    <property type="match status" value="1"/>
</dbReference>
<organism evidence="5 6">
    <name type="scientific">Polytolypa hystricis (strain UAMH7299)</name>
    <dbReference type="NCBI Taxonomy" id="1447883"/>
    <lineage>
        <taxon>Eukaryota</taxon>
        <taxon>Fungi</taxon>
        <taxon>Dikarya</taxon>
        <taxon>Ascomycota</taxon>
        <taxon>Pezizomycotina</taxon>
        <taxon>Eurotiomycetes</taxon>
        <taxon>Eurotiomycetidae</taxon>
        <taxon>Onygenales</taxon>
        <taxon>Onygenales incertae sedis</taxon>
        <taxon>Polytolypa</taxon>
    </lineage>
</organism>
<feature type="region of interest" description="Disordered" evidence="3">
    <location>
        <begin position="182"/>
        <end position="230"/>
    </location>
</feature>
<dbReference type="Pfam" id="PF14666">
    <property type="entry name" value="RICTOR_M"/>
    <property type="match status" value="1"/>
</dbReference>
<feature type="compositionally biased region" description="Polar residues" evidence="3">
    <location>
        <begin position="1"/>
        <end position="37"/>
    </location>
</feature>
<evidence type="ECO:0000259" key="4">
    <source>
        <dbReference type="PROSITE" id="PS51860"/>
    </source>
</evidence>
<dbReference type="Pfam" id="PF14664">
    <property type="entry name" value="RICTOR_N"/>
    <property type="match status" value="1"/>
</dbReference>